<sequence length="308" mass="32292">MQSKPTFRATPVTIRTPASSANLGAGFDCLGLALEIYDGYAAQVSDEAGLDIQVAGEGADEIRKDDKNLLIKAMNRAFDHMGGRPRGLSVRALNAIPHGRGLGSSSSAIIGGLYLARALVISGQERLTDQDLLAIATEMEGHPDNVAAALYGGATIAWLEGGVGRAIPITVNHRINAVAFIPESAVATSSARKMLPDEVLYRDATANIARSALMVEALSNKPEFLYEATQDLIHQEFRKSAMPKSFALVQKLRSAGVAAFISGAGPTVLALHTGSVTDAQEIARAGGSSFATKILGISRVGAHIYAPN</sequence>
<dbReference type="SUPFAM" id="SSF55060">
    <property type="entry name" value="GHMP Kinase, C-terminal domain"/>
    <property type="match status" value="1"/>
</dbReference>
<comment type="pathway">
    <text evidence="1">Amino-acid biosynthesis; L-threonine biosynthesis; L-threonine from L-aspartate: step 4/5.</text>
</comment>
<evidence type="ECO:0000259" key="11">
    <source>
        <dbReference type="Pfam" id="PF00288"/>
    </source>
</evidence>
<protein>
    <recommendedName>
        <fullName evidence="4">Homoserine kinase</fullName>
        <ecNumber evidence="3">2.7.1.39</ecNumber>
    </recommendedName>
</protein>
<dbReference type="InterPro" id="IPR006204">
    <property type="entry name" value="GHMP_kinase_N_dom"/>
</dbReference>
<evidence type="ECO:0000313" key="16">
    <source>
        <dbReference type="EMBL" id="CAB4771138.1"/>
    </source>
</evidence>
<keyword evidence="6" id="KW-0808">Transferase</keyword>
<gene>
    <name evidence="13" type="ORF">UFOPK1811_00578</name>
    <name evidence="14" type="ORF">UFOPK2360_00345</name>
    <name evidence="15" type="ORF">UFOPK2659_00463</name>
    <name evidence="16" type="ORF">UFOPK2922_00353</name>
</gene>
<dbReference type="GO" id="GO:0005524">
    <property type="term" value="F:ATP binding"/>
    <property type="evidence" value="ECO:0007669"/>
    <property type="project" value="UniProtKB-KW"/>
</dbReference>
<dbReference type="AlphaFoldDB" id="A0A6J6G8I0"/>
<dbReference type="EMBL" id="CAEZUJ010000016">
    <property type="protein sequence ID" value="CAB4597652.1"/>
    <property type="molecule type" value="Genomic_DNA"/>
</dbReference>
<dbReference type="Pfam" id="PF00288">
    <property type="entry name" value="GHMP_kinases_N"/>
    <property type="match status" value="1"/>
</dbReference>
<dbReference type="EMBL" id="CAEZZS010000010">
    <property type="protein sequence ID" value="CAB4771138.1"/>
    <property type="molecule type" value="Genomic_DNA"/>
</dbReference>
<keyword evidence="7" id="KW-0791">Threonine biosynthesis</keyword>
<dbReference type="PRINTS" id="PR00958">
    <property type="entry name" value="HOMSERKINASE"/>
</dbReference>
<dbReference type="HAMAP" id="MF_00384">
    <property type="entry name" value="Homoser_kinase"/>
    <property type="match status" value="1"/>
</dbReference>
<dbReference type="SUPFAM" id="SSF54211">
    <property type="entry name" value="Ribosomal protein S5 domain 2-like"/>
    <property type="match status" value="1"/>
</dbReference>
<feature type="domain" description="GHMP kinase N-terminal" evidence="11">
    <location>
        <begin position="68"/>
        <end position="153"/>
    </location>
</feature>
<dbReference type="InterPro" id="IPR000870">
    <property type="entry name" value="Homoserine_kinase"/>
</dbReference>
<evidence type="ECO:0000313" key="13">
    <source>
        <dbReference type="EMBL" id="CAB4597652.1"/>
    </source>
</evidence>
<dbReference type="InterPro" id="IPR014721">
    <property type="entry name" value="Ribsml_uS5_D2-typ_fold_subgr"/>
</dbReference>
<dbReference type="GO" id="GO:0004413">
    <property type="term" value="F:homoserine kinase activity"/>
    <property type="evidence" value="ECO:0007669"/>
    <property type="project" value="UniProtKB-EC"/>
</dbReference>
<keyword evidence="5" id="KW-0028">Amino-acid biosynthesis</keyword>
<evidence type="ECO:0000256" key="8">
    <source>
        <dbReference type="ARBA" id="ARBA00022741"/>
    </source>
</evidence>
<comment type="similarity">
    <text evidence="2">Belongs to the GHMP kinase family. Homoserine kinase subfamily.</text>
</comment>
<keyword evidence="10" id="KW-0067">ATP-binding</keyword>
<evidence type="ECO:0000256" key="5">
    <source>
        <dbReference type="ARBA" id="ARBA00022605"/>
    </source>
</evidence>
<dbReference type="EC" id="2.7.1.39" evidence="3"/>
<dbReference type="PROSITE" id="PS00627">
    <property type="entry name" value="GHMP_KINASES_ATP"/>
    <property type="match status" value="1"/>
</dbReference>
<dbReference type="NCBIfam" id="TIGR00191">
    <property type="entry name" value="thrB"/>
    <property type="match status" value="1"/>
</dbReference>
<keyword evidence="8" id="KW-0547">Nucleotide-binding</keyword>
<reference evidence="13" key="1">
    <citation type="submission" date="2020-05" db="EMBL/GenBank/DDBJ databases">
        <authorList>
            <person name="Chiriac C."/>
            <person name="Salcher M."/>
            <person name="Ghai R."/>
            <person name="Kavagutti S V."/>
        </authorList>
    </citation>
    <scope>NUCLEOTIDE SEQUENCE</scope>
</reference>
<evidence type="ECO:0000256" key="2">
    <source>
        <dbReference type="ARBA" id="ARBA00007370"/>
    </source>
</evidence>
<evidence type="ECO:0000256" key="9">
    <source>
        <dbReference type="ARBA" id="ARBA00022777"/>
    </source>
</evidence>
<evidence type="ECO:0000313" key="15">
    <source>
        <dbReference type="EMBL" id="CAB4718058.1"/>
    </source>
</evidence>
<evidence type="ECO:0000256" key="4">
    <source>
        <dbReference type="ARBA" id="ARBA00017858"/>
    </source>
</evidence>
<evidence type="ECO:0000256" key="1">
    <source>
        <dbReference type="ARBA" id="ARBA00005015"/>
    </source>
</evidence>
<evidence type="ECO:0000256" key="3">
    <source>
        <dbReference type="ARBA" id="ARBA00012078"/>
    </source>
</evidence>
<dbReference type="InterPro" id="IPR013750">
    <property type="entry name" value="GHMP_kinase_C_dom"/>
</dbReference>
<dbReference type="PANTHER" id="PTHR20861">
    <property type="entry name" value="HOMOSERINE/4-DIPHOSPHOCYTIDYL-2-C-METHYL-D-ERYTHRITOL KINASE"/>
    <property type="match status" value="1"/>
</dbReference>
<dbReference type="Gene3D" id="3.30.70.890">
    <property type="entry name" value="GHMP kinase, C-terminal domain"/>
    <property type="match status" value="1"/>
</dbReference>
<feature type="domain" description="GHMP kinase C-terminal" evidence="12">
    <location>
        <begin position="225"/>
        <end position="276"/>
    </location>
</feature>
<dbReference type="PIRSF" id="PIRSF000676">
    <property type="entry name" value="Homoser_kin"/>
    <property type="match status" value="1"/>
</dbReference>
<dbReference type="Pfam" id="PF08544">
    <property type="entry name" value="GHMP_kinases_C"/>
    <property type="match status" value="1"/>
</dbReference>
<evidence type="ECO:0000256" key="10">
    <source>
        <dbReference type="ARBA" id="ARBA00022840"/>
    </source>
</evidence>
<organism evidence="13">
    <name type="scientific">freshwater metagenome</name>
    <dbReference type="NCBI Taxonomy" id="449393"/>
    <lineage>
        <taxon>unclassified sequences</taxon>
        <taxon>metagenomes</taxon>
        <taxon>ecological metagenomes</taxon>
    </lineage>
</organism>
<evidence type="ECO:0000313" key="14">
    <source>
        <dbReference type="EMBL" id="CAB4678301.1"/>
    </source>
</evidence>
<keyword evidence="9" id="KW-0418">Kinase</keyword>
<dbReference type="EMBL" id="CAEZXH010000012">
    <property type="protein sequence ID" value="CAB4678301.1"/>
    <property type="molecule type" value="Genomic_DNA"/>
</dbReference>
<dbReference type="GO" id="GO:0009088">
    <property type="term" value="P:threonine biosynthetic process"/>
    <property type="evidence" value="ECO:0007669"/>
    <property type="project" value="UniProtKB-UniPathway"/>
</dbReference>
<name>A0A6J6G8I0_9ZZZZ</name>
<dbReference type="InterPro" id="IPR006203">
    <property type="entry name" value="GHMP_knse_ATP-bd_CS"/>
</dbReference>
<dbReference type="InterPro" id="IPR036554">
    <property type="entry name" value="GHMP_kinase_C_sf"/>
</dbReference>
<dbReference type="InterPro" id="IPR020568">
    <property type="entry name" value="Ribosomal_Su5_D2-typ_SF"/>
</dbReference>
<evidence type="ECO:0000256" key="7">
    <source>
        <dbReference type="ARBA" id="ARBA00022697"/>
    </source>
</evidence>
<dbReference type="Gene3D" id="3.30.230.10">
    <property type="match status" value="1"/>
</dbReference>
<evidence type="ECO:0000259" key="12">
    <source>
        <dbReference type="Pfam" id="PF08544"/>
    </source>
</evidence>
<evidence type="ECO:0000256" key="6">
    <source>
        <dbReference type="ARBA" id="ARBA00022679"/>
    </source>
</evidence>
<proteinExistence type="inferred from homology"/>
<dbReference type="PANTHER" id="PTHR20861:SF1">
    <property type="entry name" value="HOMOSERINE KINASE"/>
    <property type="match status" value="1"/>
</dbReference>
<dbReference type="EMBL" id="CAEZYJ010000047">
    <property type="protein sequence ID" value="CAB4718058.1"/>
    <property type="molecule type" value="Genomic_DNA"/>
</dbReference>
<dbReference type="UniPathway" id="UPA00050">
    <property type="reaction ID" value="UER00064"/>
</dbReference>
<accession>A0A6J6G8I0</accession>